<proteinExistence type="predicted"/>
<organism evidence="2 3">
    <name type="scientific">Rhododendron griersonianum</name>
    <dbReference type="NCBI Taxonomy" id="479676"/>
    <lineage>
        <taxon>Eukaryota</taxon>
        <taxon>Viridiplantae</taxon>
        <taxon>Streptophyta</taxon>
        <taxon>Embryophyta</taxon>
        <taxon>Tracheophyta</taxon>
        <taxon>Spermatophyta</taxon>
        <taxon>Magnoliopsida</taxon>
        <taxon>eudicotyledons</taxon>
        <taxon>Gunneridae</taxon>
        <taxon>Pentapetalae</taxon>
        <taxon>asterids</taxon>
        <taxon>Ericales</taxon>
        <taxon>Ericaceae</taxon>
        <taxon>Ericoideae</taxon>
        <taxon>Rhodoreae</taxon>
        <taxon>Rhododendron</taxon>
    </lineage>
</organism>
<dbReference type="AlphaFoldDB" id="A0AAV6KDK2"/>
<evidence type="ECO:0000313" key="3">
    <source>
        <dbReference type="Proteomes" id="UP000823749"/>
    </source>
</evidence>
<feature type="region of interest" description="Disordered" evidence="1">
    <location>
        <begin position="1"/>
        <end position="83"/>
    </location>
</feature>
<name>A0AAV6KDK2_9ERIC</name>
<comment type="caution">
    <text evidence="2">The sequence shown here is derived from an EMBL/GenBank/DDBJ whole genome shotgun (WGS) entry which is preliminary data.</text>
</comment>
<gene>
    <name evidence="2" type="ORF">RHGRI_015513</name>
</gene>
<evidence type="ECO:0000256" key="1">
    <source>
        <dbReference type="SAM" id="MobiDB-lite"/>
    </source>
</evidence>
<evidence type="ECO:0000313" key="2">
    <source>
        <dbReference type="EMBL" id="KAG5550583.1"/>
    </source>
</evidence>
<dbReference type="EMBL" id="JACTNZ010000005">
    <property type="protein sequence ID" value="KAG5550583.1"/>
    <property type="molecule type" value="Genomic_DNA"/>
</dbReference>
<accession>A0AAV6KDK2</accession>
<feature type="compositionally biased region" description="Basic residues" evidence="1">
    <location>
        <begin position="41"/>
        <end position="57"/>
    </location>
</feature>
<dbReference type="Proteomes" id="UP000823749">
    <property type="component" value="Chromosome 5"/>
</dbReference>
<sequence>MKGEAEEGKPGGTNWGQKGIRRWATAGERPDWNRRVQGNGPKRRAQHNGQVRRRASGRGRDRDQRVQVSDQESVAADHHVLVS</sequence>
<protein>
    <submittedName>
        <fullName evidence="2">Uncharacterized protein</fullName>
    </submittedName>
</protein>
<reference evidence="2" key="1">
    <citation type="submission" date="2020-08" db="EMBL/GenBank/DDBJ databases">
        <title>Plant Genome Project.</title>
        <authorList>
            <person name="Zhang R.-G."/>
        </authorList>
    </citation>
    <scope>NUCLEOTIDE SEQUENCE</scope>
    <source>
        <strain evidence="2">WSP0</strain>
        <tissue evidence="2">Leaf</tissue>
    </source>
</reference>
<keyword evidence="3" id="KW-1185">Reference proteome</keyword>